<evidence type="ECO:0000256" key="1">
    <source>
        <dbReference type="ARBA" id="ARBA00004123"/>
    </source>
</evidence>
<dbReference type="GO" id="GO:0010792">
    <property type="term" value="P:DNA double-strand break processing involved in repair via single-strand annealing"/>
    <property type="evidence" value="ECO:0007669"/>
    <property type="project" value="TreeGrafter"/>
</dbReference>
<dbReference type="InterPro" id="IPR013882">
    <property type="entry name" value="Ctp1_C"/>
</dbReference>
<gene>
    <name evidence="6" type="ORF">T552_01949</name>
</gene>
<name>A0A0W4ZI99_PNEC8</name>
<evidence type="ECO:0000256" key="2">
    <source>
        <dbReference type="ARBA" id="ARBA00022763"/>
    </source>
</evidence>
<dbReference type="VEuPathDB" id="FungiDB:T552_01949"/>
<evidence type="ECO:0000313" key="6">
    <source>
        <dbReference type="EMBL" id="KTW28088.1"/>
    </source>
</evidence>
<feature type="region of interest" description="Disordered" evidence="4">
    <location>
        <begin position="611"/>
        <end position="635"/>
    </location>
</feature>
<dbReference type="PANTHER" id="PTHR15107:SF0">
    <property type="entry name" value="DNA ENDONUCLEASE ACTIVATOR CTP1 C-TERMINAL DOMAIN-CONTAINING PROTEIN"/>
    <property type="match status" value="1"/>
</dbReference>
<feature type="compositionally biased region" description="Basic and acidic residues" evidence="4">
    <location>
        <begin position="616"/>
        <end position="629"/>
    </location>
</feature>
<dbReference type="PANTHER" id="PTHR15107">
    <property type="entry name" value="RETINOBLASTOMA BINDING PROTEIN 8"/>
    <property type="match status" value="1"/>
</dbReference>
<reference evidence="7" key="1">
    <citation type="journal article" date="2016" name="Nat. Commun.">
        <title>Genome analysis of three Pneumocystis species reveals adaptation mechanisms to life exclusively in mammalian hosts.</title>
        <authorList>
            <person name="Ma L."/>
            <person name="Chen Z."/>
            <person name="Huang D.W."/>
            <person name="Kutty G."/>
            <person name="Ishihara M."/>
            <person name="Wang H."/>
            <person name="Abouelleil A."/>
            <person name="Bishop L."/>
            <person name="Davey E."/>
            <person name="Deng R."/>
            <person name="Deng X."/>
            <person name="Fan L."/>
            <person name="Fantoni G."/>
            <person name="Fitzgerald M."/>
            <person name="Gogineni E."/>
            <person name="Goldberg J.M."/>
            <person name="Handley G."/>
            <person name="Hu X."/>
            <person name="Huber C."/>
            <person name="Jiao X."/>
            <person name="Jones K."/>
            <person name="Levin J.Z."/>
            <person name="Liu Y."/>
            <person name="Macdonald P."/>
            <person name="Melnikov A."/>
            <person name="Raley C."/>
            <person name="Sassi M."/>
            <person name="Sherman B.T."/>
            <person name="Song X."/>
            <person name="Sykes S."/>
            <person name="Tran B."/>
            <person name="Walsh L."/>
            <person name="Xia Y."/>
            <person name="Yang J."/>
            <person name="Young S."/>
            <person name="Zeng Q."/>
            <person name="Zheng X."/>
            <person name="Stephens R."/>
            <person name="Nusbaum C."/>
            <person name="Birren B.W."/>
            <person name="Azadi P."/>
            <person name="Lempicki R.A."/>
            <person name="Cuomo C.A."/>
            <person name="Kovacs J.A."/>
        </authorList>
    </citation>
    <scope>NUCLEOTIDE SEQUENCE [LARGE SCALE GENOMIC DNA]</scope>
    <source>
        <strain evidence="7">B80</strain>
    </source>
</reference>
<evidence type="ECO:0000313" key="7">
    <source>
        <dbReference type="Proteomes" id="UP000054454"/>
    </source>
</evidence>
<sequence>MEEKDIIREFSREIDDFNRNLLNITFEYKNLQKKKLEKFSEYCRKYEETIDYQNNIIRSLIKERNKEIQVIHEYKDQLEKEKHHELLLDYNNYIKSICKKSLEYDILLFFLDRYEKMKESLLYLSKKYRKDKKKWKEYINYYEIDKKCKDHELSKGINSLNGKKSSGENSDSNLQSLLMNKVDSNKPKTNSQTLESLVLSGSSKPNMSPSSSILSECLDKYIFDNQKDACHIGECLYNDSTTEDESETIKSFICDSNIKELFNDSKVNEEEKSNLFKSVTSNNNPEIHNYNLDDIKKNENNSLKSFSKENIEGFHDISKNLQTMTPKSEQVEKNTVLNISKFLPTPKPDSRSIYLKTELFNKQKDMNKENISKISIDLDTSHTFSTFSNVQSLANETMDTLKTNKEYTSNTDLGSILLKKKKDILIIDSSSEKEIIENTLTTKKSNSDENTNLKRRISLQHDENNKLDKKNEFASNFDNKKLGRYAKKSKNTEESLNDYVIDLNKNDNIPYAYGEVVRDKASRKHLPACACDNCIKFFEAHGPIATIFKPQWRSPSKKEVYTDSNKDHIYKNLQEVSRHRAAFFRPKTPPGFWESDFPNTQQEQIYRKQAQAQNNERLKERQLEAERGGRWKKKV</sequence>
<evidence type="ECO:0000256" key="4">
    <source>
        <dbReference type="SAM" id="MobiDB-lite"/>
    </source>
</evidence>
<keyword evidence="7" id="KW-1185">Reference proteome</keyword>
<dbReference type="Pfam" id="PF08573">
    <property type="entry name" value="SAE2"/>
    <property type="match status" value="1"/>
</dbReference>
<evidence type="ECO:0000256" key="3">
    <source>
        <dbReference type="ARBA" id="ARBA00023242"/>
    </source>
</evidence>
<dbReference type="GO" id="GO:0003684">
    <property type="term" value="F:damaged DNA binding"/>
    <property type="evidence" value="ECO:0007669"/>
    <property type="project" value="TreeGrafter"/>
</dbReference>
<dbReference type="RefSeq" id="XP_018225797.1">
    <property type="nucleotide sequence ID" value="XM_018370510.1"/>
</dbReference>
<proteinExistence type="predicted"/>
<feature type="domain" description="DNA endonuclease activator Ctp1 C-terminal" evidence="5">
    <location>
        <begin position="512"/>
        <end position="602"/>
    </location>
</feature>
<accession>A0A0W4ZI99</accession>
<dbReference type="Proteomes" id="UP000054454">
    <property type="component" value="Unassembled WGS sequence"/>
</dbReference>
<dbReference type="OrthoDB" id="5801062at2759"/>
<organism evidence="6 7">
    <name type="scientific">Pneumocystis carinii (strain B80)</name>
    <name type="common">Rat pneumocystis pneumonia agent</name>
    <name type="synonym">Pneumocystis carinii f. sp. carinii</name>
    <dbReference type="NCBI Taxonomy" id="1408658"/>
    <lineage>
        <taxon>Eukaryota</taxon>
        <taxon>Fungi</taxon>
        <taxon>Dikarya</taxon>
        <taxon>Ascomycota</taxon>
        <taxon>Taphrinomycotina</taxon>
        <taxon>Pneumocystomycetes</taxon>
        <taxon>Pneumocystaceae</taxon>
        <taxon>Pneumocystis</taxon>
    </lineage>
</organism>
<protein>
    <recommendedName>
        <fullName evidence="5">DNA endonuclease activator Ctp1 C-terminal domain-containing protein</fullName>
    </recommendedName>
</protein>
<dbReference type="GeneID" id="28936713"/>
<dbReference type="AlphaFoldDB" id="A0A0W4ZI99"/>
<keyword evidence="2" id="KW-0227">DNA damage</keyword>
<dbReference type="EMBL" id="LFVZ01000008">
    <property type="protein sequence ID" value="KTW28088.1"/>
    <property type="molecule type" value="Genomic_DNA"/>
</dbReference>
<comment type="subcellular location">
    <subcellularLocation>
        <location evidence="1">Nucleus</location>
    </subcellularLocation>
</comment>
<dbReference type="InterPro" id="IPR033316">
    <property type="entry name" value="RBBP8-like"/>
</dbReference>
<comment type="caution">
    <text evidence="6">The sequence shown here is derived from an EMBL/GenBank/DDBJ whole genome shotgun (WGS) entry which is preliminary data.</text>
</comment>
<evidence type="ECO:0000259" key="5">
    <source>
        <dbReference type="Pfam" id="PF08573"/>
    </source>
</evidence>
<dbReference type="GO" id="GO:0005634">
    <property type="term" value="C:nucleus"/>
    <property type="evidence" value="ECO:0007669"/>
    <property type="project" value="UniProtKB-SubCell"/>
</dbReference>
<keyword evidence="3" id="KW-0539">Nucleus</keyword>